<organism evidence="5 6">
    <name type="scientific">Calidifontibacter indicus</name>
    <dbReference type="NCBI Taxonomy" id="419650"/>
    <lineage>
        <taxon>Bacteria</taxon>
        <taxon>Bacillati</taxon>
        <taxon>Actinomycetota</taxon>
        <taxon>Actinomycetes</taxon>
        <taxon>Micrococcales</taxon>
        <taxon>Dermacoccaceae</taxon>
        <taxon>Calidifontibacter</taxon>
    </lineage>
</organism>
<accession>A0A3D9UPH9</accession>
<dbReference type="InterPro" id="IPR024072">
    <property type="entry name" value="DHFR-like_dom_sf"/>
</dbReference>
<dbReference type="GO" id="GO:0008703">
    <property type="term" value="F:5-amino-6-(5-phosphoribosylamino)uracil reductase activity"/>
    <property type="evidence" value="ECO:0007669"/>
    <property type="project" value="InterPro"/>
</dbReference>
<dbReference type="PANTHER" id="PTHR38011:SF7">
    <property type="entry name" value="2,5-DIAMINO-6-RIBOSYLAMINO-4(3H)-PYRIMIDINONE 5'-PHOSPHATE REDUCTASE"/>
    <property type="match status" value="1"/>
</dbReference>
<name>A0A3D9UPH9_9MICO</name>
<protein>
    <submittedName>
        <fullName evidence="5">Riboflavin biosynthesis pyrimidine reductase</fullName>
    </submittedName>
</protein>
<dbReference type="InterPro" id="IPR002734">
    <property type="entry name" value="RibDG_C"/>
</dbReference>
<dbReference type="OrthoDB" id="5243299at2"/>
<dbReference type="SUPFAM" id="SSF53597">
    <property type="entry name" value="Dihydrofolate reductase-like"/>
    <property type="match status" value="1"/>
</dbReference>
<feature type="domain" description="Bacterial bifunctional deaminase-reductase C-terminal" evidence="4">
    <location>
        <begin position="32"/>
        <end position="203"/>
    </location>
</feature>
<evidence type="ECO:0000256" key="3">
    <source>
        <dbReference type="ARBA" id="ARBA00023002"/>
    </source>
</evidence>
<evidence type="ECO:0000313" key="6">
    <source>
        <dbReference type="Proteomes" id="UP000256253"/>
    </source>
</evidence>
<dbReference type="EMBL" id="QTUA01000001">
    <property type="protein sequence ID" value="REF31348.1"/>
    <property type="molecule type" value="Genomic_DNA"/>
</dbReference>
<proteinExistence type="predicted"/>
<dbReference type="AlphaFoldDB" id="A0A3D9UPH9"/>
<gene>
    <name evidence="5" type="ORF">DFJ65_2415</name>
</gene>
<sequence length="221" mass="23964">MGRMRMLLPDAAEITPSQLPDAYGVSVDHDWYVRVNFVATVDGSVVGSDQRSGSINNEVDGLVFQMLRAWADVIVVGSGTARAEGYDAPVVDPRWVHLREGRAAHPAMAVLSRKAQLPDGMDTMGRDDVFALDSSGDDGVSRCFAQLRERGYRRVLLEGGPTVAGLALDAELVDELCHTTSPRLVGGSAQRMVDGPTFDRPARLLGLVEDDSTLLARWSLR</sequence>
<reference evidence="5 6" key="1">
    <citation type="submission" date="2018-08" db="EMBL/GenBank/DDBJ databases">
        <title>Sequencing the genomes of 1000 actinobacteria strains.</title>
        <authorList>
            <person name="Klenk H.-P."/>
        </authorList>
    </citation>
    <scope>NUCLEOTIDE SEQUENCE [LARGE SCALE GENOMIC DNA]</scope>
    <source>
        <strain evidence="5 6">DSM 22967</strain>
    </source>
</reference>
<keyword evidence="6" id="KW-1185">Reference proteome</keyword>
<comment type="caution">
    <text evidence="5">The sequence shown here is derived from an EMBL/GenBank/DDBJ whole genome shotgun (WGS) entry which is preliminary data.</text>
</comment>
<evidence type="ECO:0000313" key="5">
    <source>
        <dbReference type="EMBL" id="REF31348.1"/>
    </source>
</evidence>
<keyword evidence="3" id="KW-0560">Oxidoreductase</keyword>
<dbReference type="Pfam" id="PF01872">
    <property type="entry name" value="RibD_C"/>
    <property type="match status" value="1"/>
</dbReference>
<dbReference type="PANTHER" id="PTHR38011">
    <property type="entry name" value="DIHYDROFOLATE REDUCTASE FAMILY PROTEIN (AFU_ORTHOLOGUE AFUA_8G06820)"/>
    <property type="match status" value="1"/>
</dbReference>
<dbReference type="GO" id="GO:0009231">
    <property type="term" value="P:riboflavin biosynthetic process"/>
    <property type="evidence" value="ECO:0007669"/>
    <property type="project" value="InterPro"/>
</dbReference>
<evidence type="ECO:0000259" key="4">
    <source>
        <dbReference type="Pfam" id="PF01872"/>
    </source>
</evidence>
<keyword evidence="2" id="KW-0521">NADP</keyword>
<dbReference type="Gene3D" id="3.40.430.10">
    <property type="entry name" value="Dihydrofolate Reductase, subunit A"/>
    <property type="match status" value="2"/>
</dbReference>
<comment type="pathway">
    <text evidence="1">Cofactor biosynthesis; riboflavin biosynthesis.</text>
</comment>
<evidence type="ECO:0000256" key="2">
    <source>
        <dbReference type="ARBA" id="ARBA00022857"/>
    </source>
</evidence>
<dbReference type="InterPro" id="IPR050765">
    <property type="entry name" value="Riboflavin_Biosynth_HTPR"/>
</dbReference>
<dbReference type="Proteomes" id="UP000256253">
    <property type="component" value="Unassembled WGS sequence"/>
</dbReference>
<evidence type="ECO:0000256" key="1">
    <source>
        <dbReference type="ARBA" id="ARBA00005104"/>
    </source>
</evidence>